<protein>
    <recommendedName>
        <fullName evidence="3">Transcriptional regulator</fullName>
    </recommendedName>
</protein>
<keyword evidence="2" id="KW-1185">Reference proteome</keyword>
<evidence type="ECO:0000313" key="2">
    <source>
        <dbReference type="Proteomes" id="UP001500604"/>
    </source>
</evidence>
<accession>A0ABP8V699</accession>
<evidence type="ECO:0000313" key="1">
    <source>
        <dbReference type="EMBL" id="GAA4650811.1"/>
    </source>
</evidence>
<comment type="caution">
    <text evidence="1">The sequence shown here is derived from an EMBL/GenBank/DDBJ whole genome shotgun (WGS) entry which is preliminary data.</text>
</comment>
<proteinExistence type="predicted"/>
<dbReference type="Gene3D" id="1.10.260.40">
    <property type="entry name" value="lambda repressor-like DNA-binding domains"/>
    <property type="match status" value="1"/>
</dbReference>
<dbReference type="InterPro" id="IPR010982">
    <property type="entry name" value="Lambda_DNA-bd_dom_sf"/>
</dbReference>
<organism evidence="1 2">
    <name type="scientific">Kistimonas scapharcae</name>
    <dbReference type="NCBI Taxonomy" id="1036133"/>
    <lineage>
        <taxon>Bacteria</taxon>
        <taxon>Pseudomonadati</taxon>
        <taxon>Pseudomonadota</taxon>
        <taxon>Gammaproteobacteria</taxon>
        <taxon>Oceanospirillales</taxon>
        <taxon>Endozoicomonadaceae</taxon>
        <taxon>Kistimonas</taxon>
    </lineage>
</organism>
<name>A0ABP8V699_9GAMM</name>
<reference evidence="2" key="1">
    <citation type="journal article" date="2019" name="Int. J. Syst. Evol. Microbiol.">
        <title>The Global Catalogue of Microorganisms (GCM) 10K type strain sequencing project: providing services to taxonomists for standard genome sequencing and annotation.</title>
        <authorList>
            <consortium name="The Broad Institute Genomics Platform"/>
            <consortium name="The Broad Institute Genome Sequencing Center for Infectious Disease"/>
            <person name="Wu L."/>
            <person name="Ma J."/>
        </authorList>
    </citation>
    <scope>NUCLEOTIDE SEQUENCE [LARGE SCALE GENOMIC DNA]</scope>
    <source>
        <strain evidence="2">JCM 17805</strain>
    </source>
</reference>
<dbReference type="RefSeq" id="WP_345197058.1">
    <property type="nucleotide sequence ID" value="NZ_BAABFL010000422.1"/>
</dbReference>
<dbReference type="Proteomes" id="UP001500604">
    <property type="component" value="Unassembled WGS sequence"/>
</dbReference>
<gene>
    <name evidence="1" type="ORF">GCM10023116_30940</name>
</gene>
<dbReference type="EMBL" id="BAABFL010000422">
    <property type="protein sequence ID" value="GAA4650811.1"/>
    <property type="molecule type" value="Genomic_DNA"/>
</dbReference>
<sequence length="127" mass="14061">MTTQQTIPLAGDGNARDPWVAELERVSQTLGQGQVARKLGYSSGSIVSQILKGTYKGRIDTFKERFEGAFMGLCVDCPALGMEIRRDKCLAYQNMAFAATNPNRAVVYRTCRHGRCPHSRVAVQEVH</sequence>
<evidence type="ECO:0008006" key="3">
    <source>
        <dbReference type="Google" id="ProtNLM"/>
    </source>
</evidence>